<feature type="compositionally biased region" description="Basic and acidic residues" evidence="1">
    <location>
        <begin position="58"/>
        <end position="69"/>
    </location>
</feature>
<dbReference type="RefSeq" id="WP_216631904.1">
    <property type="nucleotide sequence ID" value="NZ_JAHLQN010000001.1"/>
</dbReference>
<dbReference type="EMBL" id="JAHLQN010000001">
    <property type="protein sequence ID" value="MBU5628148.1"/>
    <property type="molecule type" value="Genomic_DNA"/>
</dbReference>
<comment type="caution">
    <text evidence="3">The sequence shown here is derived from an EMBL/GenBank/DDBJ whole genome shotgun (WGS) entry which is preliminary data.</text>
</comment>
<dbReference type="PANTHER" id="PTHR37826">
    <property type="entry name" value="FLOTILLIN BAND_7_5 DOMAIN PROTEIN"/>
    <property type="match status" value="1"/>
</dbReference>
<evidence type="ECO:0000313" key="3">
    <source>
        <dbReference type="EMBL" id="MBU5626417.1"/>
    </source>
</evidence>
<evidence type="ECO:0000256" key="1">
    <source>
        <dbReference type="SAM" id="MobiDB-lite"/>
    </source>
</evidence>
<sequence>MPTQVTNYQCPGCTGPLHFVGASGKLECEYCGASYDVAEIEALYAEKEEKAAAAQQAAEEKAAEQKKASADGGDWDTSGFSDDWGEEGAHMKAYSCPSCGAELICDESTAATSCPYCGNPTVVPGQFAGQLKPDFIIPFKYSKEDAVKALKEHCAGKIFLPKSFTNENHIQKIQGIYVPFWMFDGEAEGDAHYQATRSRTYTSGDYEITETRHFDVYRAGRVTFEKVPVDASSKMPDDHMDSIEPYDYKKLKPFSTAYLPGYLADKFDVTVEQSRERADQRCQGTLDAALRSSVRGYDTCIQTGGSSSLQRGKVHYALMPVWMLNTKWHGKDFTFAMNGQTGKLVGDLPMSWGRFWGLFAAIAAPLSILGTIVSVLMLR</sequence>
<dbReference type="EMBL" id="JAHLQN010000001">
    <property type="protein sequence ID" value="MBU5626417.1"/>
    <property type="molecule type" value="Genomic_DNA"/>
</dbReference>
<evidence type="ECO:0000256" key="2">
    <source>
        <dbReference type="SAM" id="Phobius"/>
    </source>
</evidence>
<keyword evidence="2" id="KW-0472">Membrane</keyword>
<dbReference type="PANTHER" id="PTHR37826:SF3">
    <property type="entry name" value="J DOMAIN-CONTAINING PROTEIN"/>
    <property type="match status" value="1"/>
</dbReference>
<keyword evidence="5" id="KW-1185">Reference proteome</keyword>
<accession>A0ABS6F802</accession>
<organism evidence="3 5">
    <name type="scientific">Dysosmobacter acutus</name>
    <dbReference type="NCBI Taxonomy" id="2841504"/>
    <lineage>
        <taxon>Bacteria</taxon>
        <taxon>Bacillati</taxon>
        <taxon>Bacillota</taxon>
        <taxon>Clostridia</taxon>
        <taxon>Eubacteriales</taxon>
        <taxon>Oscillospiraceae</taxon>
        <taxon>Dysosmobacter</taxon>
    </lineage>
</organism>
<evidence type="ECO:0000313" key="5">
    <source>
        <dbReference type="Proteomes" id="UP000787672"/>
    </source>
</evidence>
<keyword evidence="2" id="KW-1133">Transmembrane helix</keyword>
<evidence type="ECO:0000313" key="4">
    <source>
        <dbReference type="EMBL" id="MBU5628148.1"/>
    </source>
</evidence>
<keyword evidence="2" id="KW-0812">Transmembrane</keyword>
<feature type="transmembrane region" description="Helical" evidence="2">
    <location>
        <begin position="355"/>
        <end position="378"/>
    </location>
</feature>
<dbReference type="Proteomes" id="UP000787672">
    <property type="component" value="Unassembled WGS sequence"/>
</dbReference>
<protein>
    <recommendedName>
        <fullName evidence="6">Replication restart DNA helicase PriA</fullName>
    </recommendedName>
</protein>
<evidence type="ECO:0008006" key="6">
    <source>
        <dbReference type="Google" id="ProtNLM"/>
    </source>
</evidence>
<name>A0ABS6F802_9FIRM</name>
<proteinExistence type="predicted"/>
<gene>
    <name evidence="3" type="ORF">KQI82_05705</name>
    <name evidence="4" type="ORF">KQI82_14650</name>
</gene>
<feature type="region of interest" description="Disordered" evidence="1">
    <location>
        <begin position="55"/>
        <end position="82"/>
    </location>
</feature>
<reference evidence="3 5" key="1">
    <citation type="submission" date="2021-06" db="EMBL/GenBank/DDBJ databases">
        <authorList>
            <person name="Sun Q."/>
            <person name="Li D."/>
        </authorList>
    </citation>
    <scope>NUCLEOTIDE SEQUENCE [LARGE SCALE GENOMIC DNA]</scope>
    <source>
        <strain evidence="3 5">MSJ-2</strain>
    </source>
</reference>